<dbReference type="InParanoid" id="A0A316YCE0"/>
<proteinExistence type="predicted"/>
<feature type="region of interest" description="Disordered" evidence="1">
    <location>
        <begin position="1"/>
        <end position="44"/>
    </location>
</feature>
<dbReference type="PANTHER" id="PTHR12419">
    <property type="entry name" value="OTU DOMAIN CONTAINING PROTEIN"/>
    <property type="match status" value="1"/>
</dbReference>
<feature type="compositionally biased region" description="Basic and acidic residues" evidence="1">
    <location>
        <begin position="166"/>
        <end position="183"/>
    </location>
</feature>
<gene>
    <name evidence="3" type="ORF">FA10DRAFT_269779</name>
</gene>
<feature type="region of interest" description="Disordered" evidence="1">
    <location>
        <begin position="339"/>
        <end position="452"/>
    </location>
</feature>
<dbReference type="GeneID" id="37044792"/>
<feature type="region of interest" description="Disordered" evidence="1">
    <location>
        <begin position="255"/>
        <end position="300"/>
    </location>
</feature>
<feature type="compositionally biased region" description="Acidic residues" evidence="1">
    <location>
        <begin position="279"/>
        <end position="294"/>
    </location>
</feature>
<feature type="region of interest" description="Disordered" evidence="1">
    <location>
        <begin position="640"/>
        <end position="707"/>
    </location>
</feature>
<evidence type="ECO:0000313" key="3">
    <source>
        <dbReference type="EMBL" id="PWN87176.1"/>
    </source>
</evidence>
<dbReference type="CDD" id="cd22756">
    <property type="entry name" value="OTU_OTUD3-like"/>
    <property type="match status" value="1"/>
</dbReference>
<feature type="domain" description="OTU" evidence="2">
    <location>
        <begin position="62"/>
        <end position="251"/>
    </location>
</feature>
<dbReference type="InterPro" id="IPR050704">
    <property type="entry name" value="Peptidase_C85-like"/>
</dbReference>
<evidence type="ECO:0000259" key="2">
    <source>
        <dbReference type="PROSITE" id="PS50802"/>
    </source>
</evidence>
<feature type="region of interest" description="Disordered" evidence="1">
    <location>
        <begin position="483"/>
        <end position="620"/>
    </location>
</feature>
<reference evidence="3 4" key="1">
    <citation type="journal article" date="2018" name="Mol. Biol. Evol.">
        <title>Broad Genomic Sampling Reveals a Smut Pathogenic Ancestry of the Fungal Clade Ustilaginomycotina.</title>
        <authorList>
            <person name="Kijpornyongpan T."/>
            <person name="Mondo S.J."/>
            <person name="Barry K."/>
            <person name="Sandor L."/>
            <person name="Lee J."/>
            <person name="Lipzen A."/>
            <person name="Pangilinan J."/>
            <person name="LaButti K."/>
            <person name="Hainaut M."/>
            <person name="Henrissat B."/>
            <person name="Grigoriev I.V."/>
            <person name="Spatafora J.W."/>
            <person name="Aime M.C."/>
        </authorList>
    </citation>
    <scope>NUCLEOTIDE SEQUENCE [LARGE SCALE GENOMIC DNA]</scope>
    <source>
        <strain evidence="3 4">MCA 4198</strain>
    </source>
</reference>
<dbReference type="GO" id="GO:0004843">
    <property type="term" value="F:cysteine-type deubiquitinase activity"/>
    <property type="evidence" value="ECO:0007669"/>
    <property type="project" value="TreeGrafter"/>
</dbReference>
<organism evidence="3 4">
    <name type="scientific">Acaromyces ingoldii</name>
    <dbReference type="NCBI Taxonomy" id="215250"/>
    <lineage>
        <taxon>Eukaryota</taxon>
        <taxon>Fungi</taxon>
        <taxon>Dikarya</taxon>
        <taxon>Basidiomycota</taxon>
        <taxon>Ustilaginomycotina</taxon>
        <taxon>Exobasidiomycetes</taxon>
        <taxon>Exobasidiales</taxon>
        <taxon>Cryptobasidiaceae</taxon>
        <taxon>Acaromyces</taxon>
    </lineage>
</organism>
<dbReference type="AlphaFoldDB" id="A0A316YCE0"/>
<dbReference type="Pfam" id="PF02338">
    <property type="entry name" value="OTU"/>
    <property type="match status" value="1"/>
</dbReference>
<dbReference type="PANTHER" id="PTHR12419:SF7">
    <property type="entry name" value="OTU DOMAIN-CONTAINING PROTEIN 3"/>
    <property type="match status" value="1"/>
</dbReference>
<accession>A0A316YCE0</accession>
<feature type="compositionally biased region" description="Basic residues" evidence="1">
    <location>
        <begin position="1"/>
        <end position="11"/>
    </location>
</feature>
<feature type="compositionally biased region" description="Polar residues" evidence="1">
    <location>
        <begin position="515"/>
        <end position="524"/>
    </location>
</feature>
<dbReference type="RefSeq" id="XP_025374374.1">
    <property type="nucleotide sequence ID" value="XM_025522876.1"/>
</dbReference>
<dbReference type="OrthoDB" id="415023at2759"/>
<evidence type="ECO:0000313" key="4">
    <source>
        <dbReference type="Proteomes" id="UP000245768"/>
    </source>
</evidence>
<dbReference type="InterPro" id="IPR003323">
    <property type="entry name" value="OTU_dom"/>
</dbReference>
<dbReference type="EMBL" id="KZ819641">
    <property type="protein sequence ID" value="PWN87176.1"/>
    <property type="molecule type" value="Genomic_DNA"/>
</dbReference>
<dbReference type="InterPro" id="IPR038765">
    <property type="entry name" value="Papain-like_cys_pep_sf"/>
</dbReference>
<dbReference type="SUPFAM" id="SSF54001">
    <property type="entry name" value="Cysteine proteinases"/>
    <property type="match status" value="1"/>
</dbReference>
<protein>
    <submittedName>
        <fullName evidence="3">Cysteine proteinase</fullName>
    </submittedName>
</protein>
<feature type="compositionally biased region" description="Acidic residues" evidence="1">
    <location>
        <begin position="364"/>
        <end position="379"/>
    </location>
</feature>
<keyword evidence="4" id="KW-1185">Reference proteome</keyword>
<dbReference type="GO" id="GO:0016579">
    <property type="term" value="P:protein deubiquitination"/>
    <property type="evidence" value="ECO:0007669"/>
    <property type="project" value="TreeGrafter"/>
</dbReference>
<sequence>MAGQRRAKKSGRGPAAAGGGGRKGNNNGAERATRSRKGRFANLDDHPEAELRLKRRLKEMNLYAADTKGDGNCLFRALSDQLYGDAAHHYRLRQELCDYIEANPERFRNYIEGSEVESYVHNMRQDHVYGGDKEISAFAFAKQKVVKIIVGGDDFNIQDDIQDGGRTNRERERKERQRRKDQSKVPIGATGAPLTAREQRRIKRGKGKDCDEGKAVQAGPSKLPDGSIVEAYGPVYLAYHKWEHYSSVRKIGGPHTGLPRLTEGNNDILSGANGRRRDDEEEEEEVEEEEGEATDGERLLIEHLQEPIPLRTARFYIRQNEGDWKKALEALEALHLASSPEGSSNVDQSDDGDAQSLDRSGSESADEEHDDDETDYEPDEAIRSRPVPSLDDEAFEARDAVRQRQSRLSLHQRAEERSASVSSREAEAVADALDAERRRSGEQLEDDDHDNMVLDNSHLYFGLSHDPRHGGLPDHLRDWRAASPASVDTAGTHSSADGASTSTRATTDEAHDDGQGSTASTAKSPPTEAGDGVSSKLDAARRSKRPASKDPISLRSPKRRSRSRSPAEMPHDDGETTSAARAIANIRVATGNSTPVHTRSDLELSSSPTSSSSSAGYGLRSKAALASTLPLERRELPKLVALESSQSSSPQHYQHTLTPAPTLLRKRGPGRPRKDGLPPGSLKTGSGAEAAKAPSTAAVASLSDRGP</sequence>
<dbReference type="Gene3D" id="3.90.70.80">
    <property type="match status" value="1"/>
</dbReference>
<feature type="compositionally biased region" description="Low complexity" evidence="1">
    <location>
        <begin position="605"/>
        <end position="614"/>
    </location>
</feature>
<dbReference type="STRING" id="215250.A0A316YCE0"/>
<name>A0A316YCE0_9BASI</name>
<evidence type="ECO:0000256" key="1">
    <source>
        <dbReference type="SAM" id="MobiDB-lite"/>
    </source>
</evidence>
<feature type="compositionally biased region" description="Polar residues" evidence="1">
    <location>
        <begin position="650"/>
        <end position="659"/>
    </location>
</feature>
<dbReference type="PROSITE" id="PS50802">
    <property type="entry name" value="OTU"/>
    <property type="match status" value="1"/>
</dbReference>
<dbReference type="Proteomes" id="UP000245768">
    <property type="component" value="Unassembled WGS sequence"/>
</dbReference>
<feature type="compositionally biased region" description="Polar residues" evidence="1">
    <location>
        <begin position="489"/>
        <end position="505"/>
    </location>
</feature>
<feature type="compositionally biased region" description="Low complexity" evidence="1">
    <location>
        <begin position="686"/>
        <end position="701"/>
    </location>
</feature>
<feature type="region of interest" description="Disordered" evidence="1">
    <location>
        <begin position="159"/>
        <end position="225"/>
    </location>
</feature>